<protein>
    <submittedName>
        <fullName evidence="3">DUF2271 domain-containing protein</fullName>
    </submittedName>
</protein>
<gene>
    <name evidence="3" type="ORF">DJ018_05265</name>
</gene>
<feature type="chain" id="PRO_5016287145" evidence="2">
    <location>
        <begin position="24"/>
        <end position="173"/>
    </location>
</feature>
<dbReference type="EMBL" id="QFYR01000001">
    <property type="protein sequence ID" value="RAK57351.1"/>
    <property type="molecule type" value="Genomic_DNA"/>
</dbReference>
<evidence type="ECO:0000313" key="4">
    <source>
        <dbReference type="Proteomes" id="UP000249725"/>
    </source>
</evidence>
<dbReference type="AlphaFoldDB" id="A0A328ASW0"/>
<feature type="signal peptide" evidence="2">
    <location>
        <begin position="1"/>
        <end position="23"/>
    </location>
</feature>
<proteinExistence type="predicted"/>
<organism evidence="3 4">
    <name type="scientific">Phenylobacterium deserti</name>
    <dbReference type="NCBI Taxonomy" id="1914756"/>
    <lineage>
        <taxon>Bacteria</taxon>
        <taxon>Pseudomonadati</taxon>
        <taxon>Pseudomonadota</taxon>
        <taxon>Alphaproteobacteria</taxon>
        <taxon>Caulobacterales</taxon>
        <taxon>Caulobacteraceae</taxon>
        <taxon>Phenylobacterium</taxon>
    </lineage>
</organism>
<comment type="caution">
    <text evidence="3">The sequence shown here is derived from an EMBL/GenBank/DDBJ whole genome shotgun (WGS) entry which is preliminary data.</text>
</comment>
<dbReference type="InterPro" id="IPR014469">
    <property type="entry name" value="DUF2271"/>
</dbReference>
<sequence length="173" mass="18341">MRLTAAATATAALSGFAAGAAQAADLQVAVEIPRLTVAEYHRPYVSMWLERGDGSAVKTLAVWYDGKKAKEEGKTWLKDMRQWWRKAGRSETLANGVTGPTRAPGRQQISFKAGASPLGALQAGQYNLVVEAAREVGGREVVRVPFTWPAKGRQSASGKGSSELGAVSVTVTP</sequence>
<dbReference type="RefSeq" id="WP_111513803.1">
    <property type="nucleotide sequence ID" value="NZ_QFYR01000001.1"/>
</dbReference>
<feature type="region of interest" description="Disordered" evidence="1">
    <location>
        <begin position="150"/>
        <end position="173"/>
    </location>
</feature>
<evidence type="ECO:0000313" key="3">
    <source>
        <dbReference type="EMBL" id="RAK57351.1"/>
    </source>
</evidence>
<dbReference type="Pfam" id="PF10029">
    <property type="entry name" value="DUF2271"/>
    <property type="match status" value="1"/>
</dbReference>
<evidence type="ECO:0000256" key="1">
    <source>
        <dbReference type="SAM" id="MobiDB-lite"/>
    </source>
</evidence>
<accession>A0A328ASW0</accession>
<reference evidence="4" key="1">
    <citation type="submission" date="2018-05" db="EMBL/GenBank/DDBJ databases">
        <authorList>
            <person name="Li X."/>
        </authorList>
    </citation>
    <scope>NUCLEOTIDE SEQUENCE [LARGE SCALE GENOMIC DNA]</scope>
    <source>
        <strain evidence="4">YIM 73061</strain>
    </source>
</reference>
<dbReference type="Proteomes" id="UP000249725">
    <property type="component" value="Unassembled WGS sequence"/>
</dbReference>
<evidence type="ECO:0000256" key="2">
    <source>
        <dbReference type="SAM" id="SignalP"/>
    </source>
</evidence>
<dbReference type="OrthoDB" id="195316at2"/>
<keyword evidence="4" id="KW-1185">Reference proteome</keyword>
<name>A0A328ASW0_9CAUL</name>
<dbReference type="PIRSF" id="PIRSF014995">
    <property type="entry name" value="UCP014995"/>
    <property type="match status" value="1"/>
</dbReference>
<keyword evidence="2" id="KW-0732">Signal</keyword>